<protein>
    <submittedName>
        <fullName evidence="1">Uncharacterized protein</fullName>
    </submittedName>
</protein>
<gene>
    <name evidence="1" type="ORF">GEV26_06540</name>
</gene>
<dbReference type="KEGG" id="aef:GEV26_06540"/>
<dbReference type="AlphaFoldDB" id="A0A5Q2MH14"/>
<accession>A0A5Q2MH14</accession>
<proteinExistence type="predicted"/>
<evidence type="ECO:0000313" key="2">
    <source>
        <dbReference type="Proteomes" id="UP000392064"/>
    </source>
</evidence>
<name>A0A5Q2MH14_9ACTN</name>
<dbReference type="RefSeq" id="WP_153652318.1">
    <property type="nucleotide sequence ID" value="NZ_CP045737.1"/>
</dbReference>
<organism evidence="1 2">
    <name type="scientific">Aeromicrobium yanjiei</name>
    <dbReference type="NCBI Taxonomy" id="2662028"/>
    <lineage>
        <taxon>Bacteria</taxon>
        <taxon>Bacillati</taxon>
        <taxon>Actinomycetota</taxon>
        <taxon>Actinomycetes</taxon>
        <taxon>Propionibacteriales</taxon>
        <taxon>Nocardioidaceae</taxon>
        <taxon>Aeromicrobium</taxon>
    </lineage>
</organism>
<dbReference type="Proteomes" id="UP000392064">
    <property type="component" value="Chromosome"/>
</dbReference>
<reference evidence="1 2" key="1">
    <citation type="submission" date="2019-11" db="EMBL/GenBank/DDBJ databases">
        <authorList>
            <person name="Li J."/>
        </authorList>
    </citation>
    <scope>NUCLEOTIDE SEQUENCE [LARGE SCALE GENOMIC DNA]</scope>
    <source>
        <strain evidence="1 2">MF47</strain>
    </source>
</reference>
<evidence type="ECO:0000313" key="1">
    <source>
        <dbReference type="EMBL" id="QGG41049.1"/>
    </source>
</evidence>
<dbReference type="EMBL" id="CP045737">
    <property type="protein sequence ID" value="QGG41049.1"/>
    <property type="molecule type" value="Genomic_DNA"/>
</dbReference>
<keyword evidence="2" id="KW-1185">Reference proteome</keyword>
<sequence>MANYTVLRTIYVPESFGWLRDKTSTYFRSWVLGPDPEDDLRSDPLAARWGRQEMRGETHCYAIVYPAGILYDVIGSGLLIRLENRRSSRSASGAPATVTRLYGDPTPNSISFEAHRLWDGPSISEAVSIAAFLSAGGASLVMVSLDDRVMAIKSNPTLSVEDRLVELDATVERHLPAPAPYPLLKESLRAHVSEDLWSKLPKDARSFLEAGQVAYDALDGVALVRLETSPAVIAYSKALESIVMHYLAHPFRRYVRSGHPIPAGGDGRFNRLKAFASADEPKPLELGTLASQLVHLDASNVESLPPTAHVYLDFLETLRDPNFLEGQLPRQLLHVSKTYRNPAAHPEALDFARLHEFVILLLGTDSDRGLFSSIVAAAQSTTKR</sequence>